<keyword evidence="7" id="KW-1185">Reference proteome</keyword>
<dbReference type="PANTHER" id="PTHR38106">
    <property type="entry name" value="RNA CHAPERONE PROQ"/>
    <property type="match status" value="1"/>
</dbReference>
<accession>A0A3E0WTW9</accession>
<keyword evidence="1" id="KW-0963">Cytoplasm</keyword>
<dbReference type="AlphaFoldDB" id="A0A3E0WTW9"/>
<feature type="region of interest" description="Disordered" evidence="4">
    <location>
        <begin position="90"/>
        <end position="109"/>
    </location>
</feature>
<evidence type="ECO:0000256" key="1">
    <source>
        <dbReference type="ARBA" id="ARBA00022490"/>
    </source>
</evidence>
<evidence type="ECO:0000259" key="5">
    <source>
        <dbReference type="SMART" id="SM00945"/>
    </source>
</evidence>
<dbReference type="InterPro" id="IPR023529">
    <property type="entry name" value="ProQ"/>
</dbReference>
<evidence type="ECO:0000256" key="2">
    <source>
        <dbReference type="ARBA" id="ARBA00022884"/>
    </source>
</evidence>
<sequence length="177" mass="20194">MSKSENEKLKRAQRTREFLAQLAERYPQCFTRDPAKIRPLAIGIQHKLREELNADDEWKETPNWLIRQALALYTRSGAYLNAIVEARPRINLDGSEAGTVTEQEQAHGKERLEAWKKRRAERQKTKNRVSRASLRSVPRSKPSANWKPSPRNSRKINSPAGCRPSRADGAPKQAPCA</sequence>
<dbReference type="GO" id="GO:0010608">
    <property type="term" value="P:post-transcriptional regulation of gene expression"/>
    <property type="evidence" value="ECO:0007669"/>
    <property type="project" value="InterPro"/>
</dbReference>
<proteinExistence type="predicted"/>
<evidence type="ECO:0000313" key="7">
    <source>
        <dbReference type="Proteomes" id="UP000256763"/>
    </source>
</evidence>
<name>A0A3E0WTW9_9GAMM</name>
<dbReference type="Gene3D" id="1.10.1710.10">
    <property type="entry name" value="ProQ/FinO domain"/>
    <property type="match status" value="1"/>
</dbReference>
<organism evidence="6 7">
    <name type="scientific">Alkalilimnicola ehrlichii</name>
    <dbReference type="NCBI Taxonomy" id="351052"/>
    <lineage>
        <taxon>Bacteria</taxon>
        <taxon>Pseudomonadati</taxon>
        <taxon>Pseudomonadota</taxon>
        <taxon>Gammaproteobacteria</taxon>
        <taxon>Chromatiales</taxon>
        <taxon>Ectothiorhodospiraceae</taxon>
        <taxon>Alkalilimnicola</taxon>
    </lineage>
</organism>
<keyword evidence="2" id="KW-0694">RNA-binding</keyword>
<dbReference type="InterPro" id="IPR016103">
    <property type="entry name" value="ProQ/FinO"/>
</dbReference>
<dbReference type="GO" id="GO:0005829">
    <property type="term" value="C:cytosol"/>
    <property type="evidence" value="ECO:0007669"/>
    <property type="project" value="TreeGrafter"/>
</dbReference>
<feature type="domain" description="ProQ/FinO" evidence="5">
    <location>
        <begin position="10"/>
        <end position="128"/>
    </location>
</feature>
<gene>
    <name evidence="6" type="ORF">CAL65_10615</name>
</gene>
<dbReference type="Pfam" id="PF04352">
    <property type="entry name" value="ProQ"/>
    <property type="match status" value="1"/>
</dbReference>
<feature type="compositionally biased region" description="Basic residues" evidence="4">
    <location>
        <begin position="117"/>
        <end position="129"/>
    </location>
</feature>
<comment type="caution">
    <text evidence="6">The sequence shown here is derived from an EMBL/GenBank/DDBJ whole genome shotgun (WGS) entry which is preliminary data.</text>
</comment>
<dbReference type="GO" id="GO:0033592">
    <property type="term" value="F:RNA strand annealing activity"/>
    <property type="evidence" value="ECO:0007669"/>
    <property type="project" value="InterPro"/>
</dbReference>
<dbReference type="EMBL" id="NFZW01000009">
    <property type="protein sequence ID" value="RFA36424.1"/>
    <property type="molecule type" value="Genomic_DNA"/>
</dbReference>
<evidence type="ECO:0000313" key="6">
    <source>
        <dbReference type="EMBL" id="RFA36424.1"/>
    </source>
</evidence>
<dbReference type="InterPro" id="IPR036442">
    <property type="entry name" value="ProQ/FinO_sf"/>
</dbReference>
<dbReference type="PANTHER" id="PTHR38106:SF1">
    <property type="entry name" value="RNA CHAPERONE PROQ"/>
    <property type="match status" value="1"/>
</dbReference>
<evidence type="ECO:0000256" key="3">
    <source>
        <dbReference type="ARBA" id="ARBA00023186"/>
    </source>
</evidence>
<protein>
    <recommendedName>
        <fullName evidence="5">ProQ/FinO domain-containing protein</fullName>
    </recommendedName>
</protein>
<dbReference type="SMART" id="SM00945">
    <property type="entry name" value="ProQ"/>
    <property type="match status" value="1"/>
</dbReference>
<dbReference type="Proteomes" id="UP000256763">
    <property type="component" value="Unassembled WGS sequence"/>
</dbReference>
<evidence type="ECO:0000256" key="4">
    <source>
        <dbReference type="SAM" id="MobiDB-lite"/>
    </source>
</evidence>
<keyword evidence="3" id="KW-0143">Chaperone</keyword>
<feature type="region of interest" description="Disordered" evidence="4">
    <location>
        <begin position="117"/>
        <end position="177"/>
    </location>
</feature>
<dbReference type="RefSeq" id="WP_116347818.1">
    <property type="nucleotide sequence ID" value="NZ_NFZW01000009.1"/>
</dbReference>
<dbReference type="GO" id="GO:0034057">
    <property type="term" value="F:RNA strand-exchange activity"/>
    <property type="evidence" value="ECO:0007669"/>
    <property type="project" value="InterPro"/>
</dbReference>
<dbReference type="SUPFAM" id="SSF48657">
    <property type="entry name" value="FinO-like"/>
    <property type="match status" value="1"/>
</dbReference>
<reference evidence="7" key="1">
    <citation type="submission" date="2017-05" db="EMBL/GenBank/DDBJ databases">
        <authorList>
            <person name="Sharma S."/>
            <person name="Sidhu C."/>
            <person name="Pinnaka A.K."/>
        </authorList>
    </citation>
    <scope>NUCLEOTIDE SEQUENCE [LARGE SCALE GENOMIC DNA]</scope>
    <source>
        <strain evidence="7">AK93</strain>
    </source>
</reference>